<evidence type="ECO:0000256" key="2">
    <source>
        <dbReference type="ARBA" id="ARBA00022792"/>
    </source>
</evidence>
<keyword evidence="2 5" id="KW-0999">Mitochondrion inner membrane</keyword>
<dbReference type="Proteomes" id="UP000011976">
    <property type="component" value="Unassembled WGS sequence"/>
</dbReference>
<keyword evidence="5" id="KW-0813">Transport</keyword>
<reference evidence="8" key="1">
    <citation type="journal article" date="2013" name="Genome Announc.">
        <title>Genome sequence of the basidiomycetous yeast Pseudozyma antarctica T-34, a producer of the glycolipid biosurfactants mannosylerythritol lipids.</title>
        <authorList>
            <person name="Morita T."/>
            <person name="Koike H."/>
            <person name="Koyama Y."/>
            <person name="Hagiwara H."/>
            <person name="Ito E."/>
            <person name="Fukuoka T."/>
            <person name="Imura T."/>
            <person name="Machida M."/>
            <person name="Kitamoto D."/>
        </authorList>
    </citation>
    <scope>NUCLEOTIDE SEQUENCE [LARGE SCALE GENOMIC DNA]</scope>
    <source>
        <strain evidence="8">T-34</strain>
    </source>
</reference>
<comment type="subcellular location">
    <subcellularLocation>
        <location evidence="5">Mitochondrion inner membrane</location>
        <topology evidence="5">Peripheral membrane protein</topology>
        <orientation evidence="5">Intermembrane side</orientation>
    </subcellularLocation>
</comment>
<protein>
    <recommendedName>
        <fullName evidence="5">Mitochondrial import inner membrane translocase subunit</fullName>
    </recommendedName>
</protein>
<proteinExistence type="inferred from homology"/>
<evidence type="ECO:0000256" key="5">
    <source>
        <dbReference type="RuleBase" id="RU367043"/>
    </source>
</evidence>
<sequence>MTKAAAPLHLAVRNAKNPRPESEASIKLLPAFQTSYRFSTPHRLAKMSGLADADQKELQTFLDAEQAKARVQSSIHTFTDRCWDQCIKSSIGSSFGRGEEACLSNCVERFLDTSLFIVNKLQEQRGQMS</sequence>
<comment type="domain">
    <text evidence="5">The twin CX3C motif contains 4 conserved Cys residues that form 2 disulfide bonds in the mitochondrial intermembrane space.</text>
</comment>
<evidence type="ECO:0000256" key="1">
    <source>
        <dbReference type="ARBA" id="ARBA00006720"/>
    </source>
</evidence>
<evidence type="ECO:0000256" key="4">
    <source>
        <dbReference type="ARBA" id="ARBA00023010"/>
    </source>
</evidence>
<dbReference type="EMBL" id="DF196775">
    <property type="protein sequence ID" value="GAC73969.1"/>
    <property type="molecule type" value="Genomic_DNA"/>
</dbReference>
<dbReference type="Gene3D" id="1.10.287.810">
    <property type="entry name" value="Mitochondrial import inner membrane translocase subunit tim13 like domains"/>
    <property type="match status" value="1"/>
</dbReference>
<keyword evidence="4 5" id="KW-0811">Translocation</keyword>
<organism evidence="7 8">
    <name type="scientific">Pseudozyma antarctica (strain T-34)</name>
    <name type="common">Yeast</name>
    <name type="synonym">Candida antarctica</name>
    <dbReference type="NCBI Taxonomy" id="1151754"/>
    <lineage>
        <taxon>Eukaryota</taxon>
        <taxon>Fungi</taxon>
        <taxon>Dikarya</taxon>
        <taxon>Basidiomycota</taxon>
        <taxon>Ustilaginomycotina</taxon>
        <taxon>Ustilaginomycetes</taxon>
        <taxon>Ustilaginales</taxon>
        <taxon>Ustilaginaceae</taxon>
        <taxon>Moesziomyces</taxon>
    </lineage>
</organism>
<comment type="similarity">
    <text evidence="1 5">Belongs to the small Tim family.</text>
</comment>
<dbReference type="AlphaFoldDB" id="M9LVN3"/>
<keyword evidence="3 5" id="KW-0653">Protein transport</keyword>
<feature type="domain" description="Tim10-like" evidence="6">
    <location>
        <begin position="61"/>
        <end position="123"/>
    </location>
</feature>
<dbReference type="GO" id="GO:0015031">
    <property type="term" value="P:protein transport"/>
    <property type="evidence" value="ECO:0007669"/>
    <property type="project" value="UniProtKB-KW"/>
</dbReference>
<comment type="subunit">
    <text evidence="5">Heterohexamer.</text>
</comment>
<evidence type="ECO:0000259" key="6">
    <source>
        <dbReference type="Pfam" id="PF02953"/>
    </source>
</evidence>
<dbReference type="Pfam" id="PF02953">
    <property type="entry name" value="zf-Tim10_DDP"/>
    <property type="match status" value="1"/>
</dbReference>
<accession>M9LVN3</accession>
<evidence type="ECO:0000313" key="8">
    <source>
        <dbReference type="Proteomes" id="UP000011976"/>
    </source>
</evidence>
<keyword evidence="5" id="KW-0143">Chaperone</keyword>
<dbReference type="OrthoDB" id="344165at2759"/>
<name>M9LVN3_PSEA3</name>
<keyword evidence="2 5" id="KW-0472">Membrane</keyword>
<gene>
    <name evidence="7" type="ORF">PANT_9d00360</name>
</gene>
<dbReference type="STRING" id="1151754.M9LVN3"/>
<evidence type="ECO:0000256" key="3">
    <source>
        <dbReference type="ARBA" id="ARBA00022927"/>
    </source>
</evidence>
<keyword evidence="5" id="KW-1015">Disulfide bond</keyword>
<dbReference type="InterPro" id="IPR004217">
    <property type="entry name" value="Tim10-like"/>
</dbReference>
<keyword evidence="5" id="KW-0496">Mitochondrion</keyword>
<dbReference type="SUPFAM" id="SSF144122">
    <property type="entry name" value="Tim10-like"/>
    <property type="match status" value="1"/>
</dbReference>
<evidence type="ECO:0000313" key="7">
    <source>
        <dbReference type="EMBL" id="GAC73969.1"/>
    </source>
</evidence>
<dbReference type="InterPro" id="IPR035427">
    <property type="entry name" value="Tim10-like_dom_sf"/>
</dbReference>
<comment type="function">
    <text evidence="5">Mitochondrial intermembrane chaperone that participates in the import and insertion of some multi-pass transmembrane proteins into the mitochondrial inner membrane. Also required for the transfer of beta-barrel precursors from the TOM complex to the sorting and assembly machinery (SAM complex) of the outer membrane. Acts as a chaperone-like protein that protects the hydrophobic precursors from aggregation and guide them through the mitochondrial intermembrane space.</text>
</comment>
<dbReference type="GO" id="GO:0005743">
    <property type="term" value="C:mitochondrial inner membrane"/>
    <property type="evidence" value="ECO:0007669"/>
    <property type="project" value="UniProtKB-SubCell"/>
</dbReference>